<reference evidence="1 2" key="1">
    <citation type="submission" date="2016-10" db="EMBL/GenBank/DDBJ databases">
        <title>Draft genome sequence of Coniochaeta ligniaria NRRL30616, a lignocellulolytic fungus for bioabatement of inhibitors in plant biomass hydrolysates.</title>
        <authorList>
            <consortium name="DOE Joint Genome Institute"/>
            <person name="Jimenez D.J."/>
            <person name="Hector R.E."/>
            <person name="Riley R."/>
            <person name="Sun H."/>
            <person name="Grigoriev I.V."/>
            <person name="Van Elsas J.D."/>
            <person name="Nichols N.N."/>
        </authorList>
    </citation>
    <scope>NUCLEOTIDE SEQUENCE [LARGE SCALE GENOMIC DNA]</scope>
    <source>
        <strain evidence="1 2">NRRL 30616</strain>
    </source>
</reference>
<evidence type="ECO:0000313" key="1">
    <source>
        <dbReference type="EMBL" id="OIW30783.1"/>
    </source>
</evidence>
<accession>A0A1J7ISZ3</accession>
<sequence length="102" mass="11463">MPIREPEGCLMHKPASSRLDPPCRICSSPPCIWRSRVGGDSRIPAVWRLALVVCVGTTCGTLIWAEAELPASISHVRRYIRHLALQWMAFRTGREGDFCPFD</sequence>
<gene>
    <name evidence="1" type="ORF">CONLIGDRAFT_290233</name>
</gene>
<evidence type="ECO:0000313" key="2">
    <source>
        <dbReference type="Proteomes" id="UP000182658"/>
    </source>
</evidence>
<name>A0A1J7ISZ3_9PEZI</name>
<dbReference type="InParanoid" id="A0A1J7ISZ3"/>
<protein>
    <submittedName>
        <fullName evidence="1">Uncharacterized protein</fullName>
    </submittedName>
</protein>
<dbReference type="Proteomes" id="UP000182658">
    <property type="component" value="Unassembled WGS sequence"/>
</dbReference>
<organism evidence="1 2">
    <name type="scientific">Coniochaeta ligniaria NRRL 30616</name>
    <dbReference type="NCBI Taxonomy" id="1408157"/>
    <lineage>
        <taxon>Eukaryota</taxon>
        <taxon>Fungi</taxon>
        <taxon>Dikarya</taxon>
        <taxon>Ascomycota</taxon>
        <taxon>Pezizomycotina</taxon>
        <taxon>Sordariomycetes</taxon>
        <taxon>Sordariomycetidae</taxon>
        <taxon>Coniochaetales</taxon>
        <taxon>Coniochaetaceae</taxon>
        <taxon>Coniochaeta</taxon>
    </lineage>
</organism>
<keyword evidence="2" id="KW-1185">Reference proteome</keyword>
<dbReference type="AlphaFoldDB" id="A0A1J7ISZ3"/>
<dbReference type="EMBL" id="KV875096">
    <property type="protein sequence ID" value="OIW30783.1"/>
    <property type="molecule type" value="Genomic_DNA"/>
</dbReference>
<proteinExistence type="predicted"/>